<dbReference type="Pfam" id="PF00106">
    <property type="entry name" value="adh_short"/>
    <property type="match status" value="1"/>
</dbReference>
<keyword evidence="2" id="KW-0560">Oxidoreductase</keyword>
<sequence>MVTGAAAGIGRSIALRFLREGWTVGAYDLDESGLASLEQEAAPLPGTVVTGRLDVRDRARLEECLTELTGRTGRLDVMVNNAGLLNSGPFHELTPEQLDRELAVNVGGVLHGLHAAFPHLRATPGSVAVSLGSASAIYGQAELASYSATKFYVRGLTEALEIEWARHGIRVVDMWPLFVGTAMVDGVDIGTTSTLGVRLQPDDVAEQVWRAVHPGRARRALHQVHYPVGRQATLLSLGSRFSPAWLTRQVNRRLARH</sequence>
<keyword evidence="5" id="KW-1185">Reference proteome</keyword>
<comment type="caution">
    <text evidence="4">The sequence shown here is derived from an EMBL/GenBank/DDBJ whole genome shotgun (WGS) entry which is preliminary data.</text>
</comment>
<dbReference type="SUPFAM" id="SSF51735">
    <property type="entry name" value="NAD(P)-binding Rossmann-fold domains"/>
    <property type="match status" value="1"/>
</dbReference>
<dbReference type="NCBIfam" id="NF006123">
    <property type="entry name" value="PRK08267.1"/>
    <property type="match status" value="1"/>
</dbReference>
<name>A0ABP8WNB2_9ACTN</name>
<dbReference type="PANTHER" id="PTHR24322">
    <property type="entry name" value="PKSB"/>
    <property type="match status" value="1"/>
</dbReference>
<reference evidence="5" key="1">
    <citation type="journal article" date="2019" name="Int. J. Syst. Evol. Microbiol.">
        <title>The Global Catalogue of Microorganisms (GCM) 10K type strain sequencing project: providing services to taxonomists for standard genome sequencing and annotation.</title>
        <authorList>
            <consortium name="The Broad Institute Genomics Platform"/>
            <consortium name="The Broad Institute Genome Sequencing Center for Infectious Disease"/>
            <person name="Wu L."/>
            <person name="Ma J."/>
        </authorList>
    </citation>
    <scope>NUCLEOTIDE SEQUENCE [LARGE SCALE GENOMIC DNA]</scope>
    <source>
        <strain evidence="5">JCM 18127</strain>
    </source>
</reference>
<dbReference type="InterPro" id="IPR036291">
    <property type="entry name" value="NAD(P)-bd_dom_sf"/>
</dbReference>
<evidence type="ECO:0000313" key="5">
    <source>
        <dbReference type="Proteomes" id="UP001500621"/>
    </source>
</evidence>
<dbReference type="Gene3D" id="3.40.50.720">
    <property type="entry name" value="NAD(P)-binding Rossmann-like Domain"/>
    <property type="match status" value="1"/>
</dbReference>
<evidence type="ECO:0000256" key="1">
    <source>
        <dbReference type="ARBA" id="ARBA00006484"/>
    </source>
</evidence>
<organism evidence="4 5">
    <name type="scientific">Nocardioides nanhaiensis</name>
    <dbReference type="NCBI Taxonomy" id="1476871"/>
    <lineage>
        <taxon>Bacteria</taxon>
        <taxon>Bacillati</taxon>
        <taxon>Actinomycetota</taxon>
        <taxon>Actinomycetes</taxon>
        <taxon>Propionibacteriales</taxon>
        <taxon>Nocardioidaceae</taxon>
        <taxon>Nocardioides</taxon>
    </lineage>
</organism>
<evidence type="ECO:0000256" key="2">
    <source>
        <dbReference type="ARBA" id="ARBA00023002"/>
    </source>
</evidence>
<evidence type="ECO:0000313" key="4">
    <source>
        <dbReference type="EMBL" id="GAA4691821.1"/>
    </source>
</evidence>
<dbReference type="Proteomes" id="UP001500621">
    <property type="component" value="Unassembled WGS sequence"/>
</dbReference>
<dbReference type="InterPro" id="IPR003560">
    <property type="entry name" value="DHB_DH"/>
</dbReference>
<dbReference type="InterPro" id="IPR002347">
    <property type="entry name" value="SDR_fam"/>
</dbReference>
<dbReference type="EMBL" id="BAABIM010000003">
    <property type="protein sequence ID" value="GAA4691821.1"/>
    <property type="molecule type" value="Genomic_DNA"/>
</dbReference>
<protein>
    <submittedName>
        <fullName evidence="4">SDR family oxidoreductase</fullName>
    </submittedName>
</protein>
<gene>
    <name evidence="4" type="ORF">GCM10023226_32180</name>
</gene>
<proteinExistence type="inferred from homology"/>
<evidence type="ECO:0000256" key="3">
    <source>
        <dbReference type="RuleBase" id="RU000363"/>
    </source>
</evidence>
<comment type="similarity">
    <text evidence="1 3">Belongs to the short-chain dehydrogenases/reductases (SDR) family.</text>
</comment>
<dbReference type="PANTHER" id="PTHR24322:SF736">
    <property type="entry name" value="RETINOL DEHYDROGENASE 10"/>
    <property type="match status" value="1"/>
</dbReference>
<dbReference type="PRINTS" id="PR01397">
    <property type="entry name" value="DHBDHDRGNASE"/>
</dbReference>
<accession>A0ABP8WNB2</accession>
<dbReference type="PRINTS" id="PR00080">
    <property type="entry name" value="SDRFAMILY"/>
</dbReference>